<sequence>MKQKIGHAGSIEEPISDAQVVFHAVYNLLYEKIEQEPNKGIVVSKGNPNQRKVSWSKVLRMAHMLEDFFALRSQRCGEEVCQTCKYWESISEVSPWMGACKKYTKRMHALERCKKWRESS</sequence>
<dbReference type="EMBL" id="BK015060">
    <property type="protein sequence ID" value="DAD89404.1"/>
    <property type="molecule type" value="Genomic_DNA"/>
</dbReference>
<organism evidence="1">
    <name type="scientific">Podoviridae sp. ctiJY10</name>
    <dbReference type="NCBI Taxonomy" id="2826572"/>
    <lineage>
        <taxon>Viruses</taxon>
        <taxon>Duplodnaviria</taxon>
        <taxon>Heunggongvirae</taxon>
        <taxon>Uroviricota</taxon>
        <taxon>Caudoviricetes</taxon>
    </lineage>
</organism>
<reference evidence="1" key="1">
    <citation type="journal article" date="2021" name="Proc. Natl. Acad. Sci. U.S.A.">
        <title>A Catalog of Tens of Thousands of Viruses from Human Metagenomes Reveals Hidden Associations with Chronic Diseases.</title>
        <authorList>
            <person name="Tisza M.J."/>
            <person name="Buck C.B."/>
        </authorList>
    </citation>
    <scope>NUCLEOTIDE SEQUENCE</scope>
    <source>
        <strain evidence="1">CtiJY10</strain>
    </source>
</reference>
<evidence type="ECO:0000313" key="1">
    <source>
        <dbReference type="EMBL" id="DAD89404.1"/>
    </source>
</evidence>
<proteinExistence type="predicted"/>
<protein>
    <submittedName>
        <fullName evidence="1">Uncharacterized protein</fullName>
    </submittedName>
</protein>
<name>A0A8S5N4M9_9CAUD</name>
<accession>A0A8S5N4M9</accession>